<reference evidence="2 3" key="1">
    <citation type="journal article" date="2016" name="Genome Announc.">
        <title>Complete Genome Sequence of Thiostrepton-Producing Streptomyces laurentii ATCC 31255.</title>
        <authorList>
            <person name="Doi K."/>
            <person name="Fujino Y."/>
            <person name="Nagayoshi Y."/>
            <person name="Ohshima T."/>
            <person name="Ogata S."/>
        </authorList>
    </citation>
    <scope>NUCLEOTIDE SEQUENCE [LARGE SCALE GENOMIC DNA]</scope>
    <source>
        <strain evidence="2 3">ATCC 31255</strain>
    </source>
</reference>
<name>A0A160P1M9_STRLU</name>
<evidence type="ECO:0000256" key="1">
    <source>
        <dbReference type="SAM" id="MobiDB-lite"/>
    </source>
</evidence>
<gene>
    <name evidence="2" type="ORF">SLA_4441</name>
</gene>
<organism evidence="2 3">
    <name type="scientific">Streptomyces laurentii</name>
    <dbReference type="NCBI Taxonomy" id="39478"/>
    <lineage>
        <taxon>Bacteria</taxon>
        <taxon>Bacillati</taxon>
        <taxon>Actinomycetota</taxon>
        <taxon>Actinomycetes</taxon>
        <taxon>Kitasatosporales</taxon>
        <taxon>Streptomycetaceae</taxon>
        <taxon>Streptomyces</taxon>
    </lineage>
</organism>
<feature type="region of interest" description="Disordered" evidence="1">
    <location>
        <begin position="1"/>
        <end position="25"/>
    </location>
</feature>
<keyword evidence="3" id="KW-1185">Reference proteome</keyword>
<dbReference type="RefSeq" id="WP_359885348.1">
    <property type="nucleotide sequence ID" value="NZ_JBEYHT010000092.1"/>
</dbReference>
<dbReference type="Proteomes" id="UP000217676">
    <property type="component" value="Chromosome"/>
</dbReference>
<dbReference type="AlphaFoldDB" id="A0A160P1M9"/>
<evidence type="ECO:0000313" key="3">
    <source>
        <dbReference type="Proteomes" id="UP000217676"/>
    </source>
</evidence>
<dbReference type="KEGG" id="slau:SLA_4441"/>
<proteinExistence type="predicted"/>
<sequence>MSSNAGGENVPDDVIQPVTNESAGTLEGQQGAYSYLLTRGGVFEATLPAAGVDAFSKVFASITERDTEDNDKPFLGGGVMTVHNVVPRDGGIVTIRADVGVPNNLNLRVDLFYYNGS</sequence>
<protein>
    <submittedName>
        <fullName evidence="2">Uncharacterized protein</fullName>
    </submittedName>
</protein>
<evidence type="ECO:0000313" key="2">
    <source>
        <dbReference type="EMBL" id="BAU85329.1"/>
    </source>
</evidence>
<accession>A0A160P1M9</accession>
<dbReference type="EMBL" id="AP017424">
    <property type="protein sequence ID" value="BAU85329.1"/>
    <property type="molecule type" value="Genomic_DNA"/>
</dbReference>